<keyword evidence="8 17" id="KW-0521">NADP</keyword>
<dbReference type="InterPro" id="IPR036652">
    <property type="entry name" value="YjeF_N_dom_sf"/>
</dbReference>
<dbReference type="NCBIfam" id="TIGR00196">
    <property type="entry name" value="yjeF_cterm"/>
    <property type="match status" value="1"/>
</dbReference>
<evidence type="ECO:0000313" key="23">
    <source>
        <dbReference type="Proteomes" id="UP000054078"/>
    </source>
</evidence>
<name>A0A100YUL3_TRASO</name>
<evidence type="ECO:0000256" key="2">
    <source>
        <dbReference type="ARBA" id="ARBA00000909"/>
    </source>
</evidence>
<dbReference type="PROSITE" id="PS51385">
    <property type="entry name" value="YJEF_N"/>
    <property type="match status" value="1"/>
</dbReference>
<accession>A0A100YUL3</accession>
<evidence type="ECO:0000256" key="10">
    <source>
        <dbReference type="ARBA" id="ARBA00023027"/>
    </source>
</evidence>
<feature type="binding site" evidence="18">
    <location>
        <position position="159"/>
    </location>
    <ligand>
        <name>(6S)-NADPHX</name>
        <dbReference type="ChEBI" id="CHEBI:64076"/>
    </ligand>
</feature>
<gene>
    <name evidence="17" type="primary">nnrD</name>
    <name evidence="18" type="synonym">nnrE</name>
    <name evidence="22" type="ORF">AUL39_10395</name>
</gene>
<keyword evidence="10 17" id="KW-0520">NAD</keyword>
<dbReference type="SUPFAM" id="SSF53613">
    <property type="entry name" value="Ribokinase-like"/>
    <property type="match status" value="1"/>
</dbReference>
<dbReference type="NCBIfam" id="TIGR00197">
    <property type="entry name" value="yjeF_nterm"/>
    <property type="match status" value="1"/>
</dbReference>
<dbReference type="OrthoDB" id="9806925at2"/>
<keyword evidence="13" id="KW-0511">Multifunctional enzyme</keyword>
<comment type="caution">
    <text evidence="18">Lacks conserved residue(s) required for the propagation of feature annotation.</text>
</comment>
<comment type="similarity">
    <text evidence="18">Belongs to the NnrE/AIBP family.</text>
</comment>
<feature type="binding site" evidence="17">
    <location>
        <position position="262"/>
    </location>
    <ligand>
        <name>(6S)-NADPHX</name>
        <dbReference type="ChEBI" id="CHEBI:64076"/>
    </ligand>
</feature>
<evidence type="ECO:0000256" key="9">
    <source>
        <dbReference type="ARBA" id="ARBA00022958"/>
    </source>
</evidence>
<evidence type="ECO:0000256" key="13">
    <source>
        <dbReference type="ARBA" id="ARBA00023268"/>
    </source>
</evidence>
<dbReference type="GO" id="GO:0052856">
    <property type="term" value="F:NAD(P)HX epimerase activity"/>
    <property type="evidence" value="ECO:0007669"/>
    <property type="project" value="UniProtKB-UniRule"/>
</dbReference>
<comment type="catalytic activity">
    <reaction evidence="2 18 19">
        <text>(6R)-NADPHX = (6S)-NADPHX</text>
        <dbReference type="Rhea" id="RHEA:32227"/>
        <dbReference type="ChEBI" id="CHEBI:64076"/>
        <dbReference type="ChEBI" id="CHEBI:64077"/>
        <dbReference type="EC" id="5.1.99.6"/>
    </reaction>
</comment>
<dbReference type="PIRSF" id="PIRSF017184">
    <property type="entry name" value="Nnr"/>
    <property type="match status" value="1"/>
</dbReference>
<dbReference type="InterPro" id="IPR029056">
    <property type="entry name" value="Ribokinase-like"/>
</dbReference>
<evidence type="ECO:0000256" key="12">
    <source>
        <dbReference type="ARBA" id="ARBA00023239"/>
    </source>
</evidence>
<evidence type="ECO:0000256" key="19">
    <source>
        <dbReference type="PIRNR" id="PIRNR017184"/>
    </source>
</evidence>
<evidence type="ECO:0000259" key="20">
    <source>
        <dbReference type="PROSITE" id="PS51383"/>
    </source>
</evidence>
<dbReference type="GO" id="GO:0052855">
    <property type="term" value="F:ADP-dependent NAD(P)H-hydrate dehydratase activity"/>
    <property type="evidence" value="ECO:0007669"/>
    <property type="project" value="UniProtKB-UniRule"/>
</dbReference>
<feature type="binding site" evidence="18">
    <location>
        <position position="126"/>
    </location>
    <ligand>
        <name>K(+)</name>
        <dbReference type="ChEBI" id="CHEBI:29103"/>
    </ligand>
</feature>
<keyword evidence="23" id="KW-1185">Reference proteome</keyword>
<dbReference type="PROSITE" id="PS51383">
    <property type="entry name" value="YJEF_C_3"/>
    <property type="match status" value="1"/>
</dbReference>
<dbReference type="EC" id="4.2.1.136" evidence="19"/>
<evidence type="ECO:0000256" key="8">
    <source>
        <dbReference type="ARBA" id="ARBA00022857"/>
    </source>
</evidence>
<evidence type="ECO:0000256" key="3">
    <source>
        <dbReference type="ARBA" id="ARBA00006001"/>
    </source>
</evidence>
<dbReference type="HAMAP" id="MF_01966">
    <property type="entry name" value="NADHX_epimerase"/>
    <property type="match status" value="1"/>
</dbReference>
<dbReference type="STRING" id="1299998.AUL39_10395"/>
<comment type="similarity">
    <text evidence="3 19">In the N-terminal section; belongs to the NnrE/AIBP family.</text>
</comment>
<protein>
    <recommendedName>
        <fullName evidence="19">Bifunctional NAD(P)H-hydrate repair enzyme</fullName>
    </recommendedName>
    <alternativeName>
        <fullName evidence="19">Nicotinamide nucleotide repair protein</fullName>
    </alternativeName>
    <domain>
        <recommendedName>
            <fullName evidence="19">ADP-dependent (S)-NAD(P)H-hydrate dehydratase</fullName>
            <ecNumber evidence="19">4.2.1.136</ecNumber>
        </recommendedName>
        <alternativeName>
            <fullName evidence="19">ADP-dependent NAD(P)HX dehydratase</fullName>
        </alternativeName>
    </domain>
    <domain>
        <recommendedName>
            <fullName evidence="19">NAD(P)H-hydrate epimerase</fullName>
            <ecNumber evidence="19">5.1.99.6</ecNumber>
        </recommendedName>
    </domain>
</protein>
<keyword evidence="5 18" id="KW-0479">Metal-binding</keyword>
<dbReference type="GO" id="GO:0005524">
    <property type="term" value="F:ATP binding"/>
    <property type="evidence" value="ECO:0007669"/>
    <property type="project" value="UniProtKB-UniRule"/>
</dbReference>
<evidence type="ECO:0000259" key="21">
    <source>
        <dbReference type="PROSITE" id="PS51385"/>
    </source>
</evidence>
<comment type="cofactor">
    <cofactor evidence="17">
        <name>Mg(2+)</name>
        <dbReference type="ChEBI" id="CHEBI:18420"/>
    </cofactor>
</comment>
<dbReference type="GO" id="GO:0110051">
    <property type="term" value="P:metabolite repair"/>
    <property type="evidence" value="ECO:0007669"/>
    <property type="project" value="TreeGrafter"/>
</dbReference>
<dbReference type="GO" id="GO:0046872">
    <property type="term" value="F:metal ion binding"/>
    <property type="evidence" value="ECO:0007669"/>
    <property type="project" value="UniProtKB-UniRule"/>
</dbReference>
<feature type="binding site" evidence="18">
    <location>
        <position position="57"/>
    </location>
    <ligand>
        <name>K(+)</name>
        <dbReference type="ChEBI" id="CHEBI:29103"/>
    </ligand>
</feature>
<evidence type="ECO:0000256" key="4">
    <source>
        <dbReference type="ARBA" id="ARBA00009524"/>
    </source>
</evidence>
<feature type="binding site" evidence="17">
    <location>
        <position position="390"/>
    </location>
    <ligand>
        <name>(6S)-NADPHX</name>
        <dbReference type="ChEBI" id="CHEBI:64076"/>
    </ligand>
</feature>
<evidence type="ECO:0000256" key="15">
    <source>
        <dbReference type="ARBA" id="ARBA00048238"/>
    </source>
</evidence>
<comment type="catalytic activity">
    <reaction evidence="16 17 19">
        <text>(6S)-NADPHX + ADP = AMP + phosphate + NADPH + H(+)</text>
        <dbReference type="Rhea" id="RHEA:32235"/>
        <dbReference type="ChEBI" id="CHEBI:15378"/>
        <dbReference type="ChEBI" id="CHEBI:43474"/>
        <dbReference type="ChEBI" id="CHEBI:57783"/>
        <dbReference type="ChEBI" id="CHEBI:64076"/>
        <dbReference type="ChEBI" id="CHEBI:456215"/>
        <dbReference type="ChEBI" id="CHEBI:456216"/>
        <dbReference type="EC" id="4.2.1.136"/>
    </reaction>
</comment>
<feature type="binding site" evidence="18">
    <location>
        <begin position="56"/>
        <end position="60"/>
    </location>
    <ligand>
        <name>(6S)-NADPHX</name>
        <dbReference type="ChEBI" id="CHEBI:64076"/>
    </ligand>
</feature>
<dbReference type="Proteomes" id="UP000054078">
    <property type="component" value="Unassembled WGS sequence"/>
</dbReference>
<comment type="cofactor">
    <cofactor evidence="18 19">
        <name>K(+)</name>
        <dbReference type="ChEBI" id="CHEBI:29103"/>
    </cofactor>
    <text evidence="18 19">Binds 1 potassium ion per subunit.</text>
</comment>
<feature type="binding site" evidence="17">
    <location>
        <position position="333"/>
    </location>
    <ligand>
        <name>(6S)-NADPHX</name>
        <dbReference type="ChEBI" id="CHEBI:64076"/>
    </ligand>
</feature>
<comment type="caution">
    <text evidence="22">The sequence shown here is derived from an EMBL/GenBank/DDBJ whole genome shotgun (WGS) entry which is preliminary data.</text>
</comment>
<organism evidence="22 23">
    <name type="scientific">Tractidigestivibacter scatoligenes</name>
    <name type="common">Olsenella scatoligenes</name>
    <dbReference type="NCBI Taxonomy" id="1299998"/>
    <lineage>
        <taxon>Bacteria</taxon>
        <taxon>Bacillati</taxon>
        <taxon>Actinomycetota</taxon>
        <taxon>Coriobacteriia</taxon>
        <taxon>Coriobacteriales</taxon>
        <taxon>Atopobiaceae</taxon>
        <taxon>Tractidigestivibacter</taxon>
    </lineage>
</organism>
<dbReference type="InterPro" id="IPR000631">
    <property type="entry name" value="CARKD"/>
</dbReference>
<comment type="catalytic activity">
    <reaction evidence="1 18 19">
        <text>(6R)-NADHX = (6S)-NADHX</text>
        <dbReference type="Rhea" id="RHEA:32215"/>
        <dbReference type="ChEBI" id="CHEBI:64074"/>
        <dbReference type="ChEBI" id="CHEBI:64075"/>
        <dbReference type="EC" id="5.1.99.6"/>
    </reaction>
</comment>
<comment type="function">
    <text evidence="17">Catalyzes the dehydration of the S-form of NAD(P)HX at the expense of ADP, which is converted to AMP. Together with NAD(P)HX epimerase, which catalyzes the epimerization of the S- and R-forms, the enzyme allows the repair of both epimers of NAD(P)HX, a damaged form of NAD(P)H that is a result of enzymatic or heat-dependent hydration.</text>
</comment>
<feature type="binding site" evidence="17">
    <location>
        <begin position="432"/>
        <end position="436"/>
    </location>
    <ligand>
        <name>AMP</name>
        <dbReference type="ChEBI" id="CHEBI:456215"/>
    </ligand>
</feature>
<feature type="binding site" evidence="17">
    <location>
        <position position="461"/>
    </location>
    <ligand>
        <name>(6S)-NADPHX</name>
        <dbReference type="ChEBI" id="CHEBI:64076"/>
    </ligand>
</feature>
<feature type="binding site" evidence="17">
    <location>
        <position position="460"/>
    </location>
    <ligand>
        <name>AMP</name>
        <dbReference type="ChEBI" id="CHEBI:456215"/>
    </ligand>
</feature>
<evidence type="ECO:0000256" key="11">
    <source>
        <dbReference type="ARBA" id="ARBA00023235"/>
    </source>
</evidence>
<feature type="binding site" evidence="18">
    <location>
        <position position="162"/>
    </location>
    <ligand>
        <name>K(+)</name>
        <dbReference type="ChEBI" id="CHEBI:29103"/>
    </ligand>
</feature>
<dbReference type="Pfam" id="PF01256">
    <property type="entry name" value="Carb_kinase"/>
    <property type="match status" value="1"/>
</dbReference>
<comment type="catalytic activity">
    <reaction evidence="15 17 19">
        <text>(6S)-NADHX + ADP = AMP + phosphate + NADH + H(+)</text>
        <dbReference type="Rhea" id="RHEA:32223"/>
        <dbReference type="ChEBI" id="CHEBI:15378"/>
        <dbReference type="ChEBI" id="CHEBI:43474"/>
        <dbReference type="ChEBI" id="CHEBI:57945"/>
        <dbReference type="ChEBI" id="CHEBI:64074"/>
        <dbReference type="ChEBI" id="CHEBI:456215"/>
        <dbReference type="ChEBI" id="CHEBI:456216"/>
        <dbReference type="EC" id="4.2.1.136"/>
    </reaction>
</comment>
<evidence type="ECO:0000256" key="14">
    <source>
        <dbReference type="ARBA" id="ARBA00025153"/>
    </source>
</evidence>
<evidence type="ECO:0000256" key="17">
    <source>
        <dbReference type="HAMAP-Rule" id="MF_01965"/>
    </source>
</evidence>
<reference evidence="22 23" key="1">
    <citation type="submission" date="2015-12" db="EMBL/GenBank/DDBJ databases">
        <title>Draft Genome Sequence of Olsenella scatoligenes SK9K4T; a Producer of 3-Methylindole- (skatole) and 4-Methylphenol- (p-cresol) Isolated from Pig Feces.</title>
        <authorList>
            <person name="Li X."/>
            <person name="Borg B."/>
            <person name="Canibe N."/>
        </authorList>
    </citation>
    <scope>NUCLEOTIDE SEQUENCE [LARGE SCALE GENOMIC DNA]</scope>
    <source>
        <strain evidence="22 23">SK9K4</strain>
    </source>
</reference>
<dbReference type="AlphaFoldDB" id="A0A100YUL3"/>
<dbReference type="CDD" id="cd01171">
    <property type="entry name" value="YXKO-related"/>
    <property type="match status" value="1"/>
</dbReference>
<dbReference type="Gene3D" id="3.40.1190.20">
    <property type="match status" value="1"/>
</dbReference>
<evidence type="ECO:0000313" key="22">
    <source>
        <dbReference type="EMBL" id="KUH57707.1"/>
    </source>
</evidence>
<evidence type="ECO:0000256" key="16">
    <source>
        <dbReference type="ARBA" id="ARBA00049209"/>
    </source>
</evidence>
<dbReference type="SUPFAM" id="SSF64153">
    <property type="entry name" value="YjeF N-terminal domain-like"/>
    <property type="match status" value="1"/>
</dbReference>
<dbReference type="InterPro" id="IPR030677">
    <property type="entry name" value="Nnr"/>
</dbReference>
<feature type="domain" description="YjeF N-terminal" evidence="21">
    <location>
        <begin position="10"/>
        <end position="216"/>
    </location>
</feature>
<dbReference type="Pfam" id="PF03853">
    <property type="entry name" value="YjeF_N"/>
    <property type="match status" value="1"/>
</dbReference>
<keyword evidence="12 17" id="KW-0456">Lyase</keyword>
<comment type="similarity">
    <text evidence="17">Belongs to the NnrD/CARKD family.</text>
</comment>
<dbReference type="GO" id="GO:0046496">
    <property type="term" value="P:nicotinamide nucleotide metabolic process"/>
    <property type="evidence" value="ECO:0007669"/>
    <property type="project" value="UniProtKB-UniRule"/>
</dbReference>
<evidence type="ECO:0000256" key="18">
    <source>
        <dbReference type="HAMAP-Rule" id="MF_01966"/>
    </source>
</evidence>
<evidence type="ECO:0000256" key="6">
    <source>
        <dbReference type="ARBA" id="ARBA00022741"/>
    </source>
</evidence>
<comment type="subunit">
    <text evidence="17">Homotetramer.</text>
</comment>
<dbReference type="HAMAP" id="MF_01965">
    <property type="entry name" value="NADHX_dehydratase"/>
    <property type="match status" value="1"/>
</dbReference>
<evidence type="ECO:0000256" key="1">
    <source>
        <dbReference type="ARBA" id="ARBA00000013"/>
    </source>
</evidence>
<sequence>MQPVLNVEDVKRVEVALTRVGVSISELMHRAGCAAAQEALALGDVQNAVILAGMGNNGGDGWVAAEALLAHGVNVKVVTPIEPDQLSGDLARQVAQRAVRAGVSTLVGPSRDELEGLLSASDVALDCMLGTGFHGDVRAPFDIWIDCVNSSGVRVVAVDVPSGLSAQTGHAPGACVVADLTVTMLCLKPGLLADDGRDVCGSIVVAPLAEQTEQIVVEADPVAWRTDLEDYLDVMAPPTTAVDKFSRGSVLVVGGSSRFVGAPILAARAAARAGAGYVTLAVPSCIVPQVQAHVLEIPVVGLPCDEDGTISKDAVPIVTKLAEKRSAVLAGPGMRVSGGTVAVVSALLASPTPLVLDADALNCIARLTSGKLQDFPEILRRSTPLVLTPHRRELGRLVGKEENPPASLVDQLEDARKIVWSDGGSELVVVAKGTATGCVGVEQAILPKPGPAALATAGSGDVLGGIIASKLAQTYGRVDNLPLLCALSCELHGYAATLAMERMGSRGVMASDIIDELGIADDALGERVTFPDADNGDENN</sequence>
<keyword evidence="11 18" id="KW-0413">Isomerase</keyword>
<dbReference type="EC" id="5.1.99.6" evidence="19"/>
<comment type="function">
    <text evidence="14 19">Bifunctional enzyme that catalyzes the epimerization of the S- and R-forms of NAD(P)HX and the dehydration of the S-form of NAD(P)HX at the expense of ADP, which is converted to AMP. This allows the repair of both epimers of NAD(P)HX, a damaged form of NAD(P)H that is a result of enzymatic or heat-dependent hydration.</text>
</comment>
<dbReference type="EMBL" id="LOJF01000012">
    <property type="protein sequence ID" value="KUH57707.1"/>
    <property type="molecule type" value="Genomic_DNA"/>
</dbReference>
<proteinExistence type="inferred from homology"/>
<dbReference type="RefSeq" id="WP_059056021.1">
    <property type="nucleotide sequence ID" value="NZ_LOJF01000012.1"/>
</dbReference>
<dbReference type="InterPro" id="IPR004443">
    <property type="entry name" value="YjeF_N_dom"/>
</dbReference>
<keyword evidence="7 17" id="KW-0067">ATP-binding</keyword>
<comment type="similarity">
    <text evidence="4 19">In the C-terminal section; belongs to the NnrD/CARKD family.</text>
</comment>
<feature type="binding site" evidence="18">
    <location>
        <begin position="130"/>
        <end position="136"/>
    </location>
    <ligand>
        <name>(6S)-NADPHX</name>
        <dbReference type="ChEBI" id="CHEBI:64076"/>
    </ligand>
</feature>
<evidence type="ECO:0000256" key="5">
    <source>
        <dbReference type="ARBA" id="ARBA00022723"/>
    </source>
</evidence>
<comment type="function">
    <text evidence="18">Catalyzes the epimerization of the S- and R-forms of NAD(P)HX, a damaged form of NAD(P)H that is a result of enzymatic or heat-dependent hydration. This is a prerequisite for the S-specific NAD(P)H-hydrate dehydratase to allow the repair of both epimers of NAD(P)HX.</text>
</comment>
<dbReference type="PANTHER" id="PTHR12592">
    <property type="entry name" value="ATP-DEPENDENT (S)-NAD(P)H-HYDRATE DEHYDRATASE FAMILY MEMBER"/>
    <property type="match status" value="1"/>
</dbReference>
<dbReference type="Gene3D" id="3.40.50.10260">
    <property type="entry name" value="YjeF N-terminal domain"/>
    <property type="match status" value="1"/>
</dbReference>
<keyword evidence="9 18" id="KW-0630">Potassium</keyword>
<keyword evidence="6 17" id="KW-0547">Nucleotide-binding</keyword>
<evidence type="ECO:0000256" key="7">
    <source>
        <dbReference type="ARBA" id="ARBA00022840"/>
    </source>
</evidence>
<feature type="domain" description="YjeF C-terminal" evidence="20">
    <location>
        <begin position="227"/>
        <end position="524"/>
    </location>
</feature>
<dbReference type="PANTHER" id="PTHR12592:SF0">
    <property type="entry name" value="ATP-DEPENDENT (S)-NAD(P)H-HYDRATE DEHYDRATASE"/>
    <property type="match status" value="1"/>
</dbReference>